<comment type="caution">
    <text evidence="1">The sequence shown here is derived from an EMBL/GenBank/DDBJ whole genome shotgun (WGS) entry which is preliminary data.</text>
</comment>
<evidence type="ECO:0000313" key="1">
    <source>
        <dbReference type="EMBL" id="MBB4702902.1"/>
    </source>
</evidence>
<name>A0A7W7D9T3_9ACTN</name>
<keyword evidence="2" id="KW-1185">Reference proteome</keyword>
<dbReference type="EMBL" id="JACHND010000001">
    <property type="protein sequence ID" value="MBB4702902.1"/>
    <property type="molecule type" value="Genomic_DNA"/>
</dbReference>
<reference evidence="1 2" key="1">
    <citation type="submission" date="2020-08" db="EMBL/GenBank/DDBJ databases">
        <title>Sequencing the genomes of 1000 actinobacteria strains.</title>
        <authorList>
            <person name="Klenk H.-P."/>
        </authorList>
    </citation>
    <scope>NUCLEOTIDE SEQUENCE [LARGE SCALE GENOMIC DNA]</scope>
    <source>
        <strain evidence="1 2">DSM 45784</strain>
    </source>
</reference>
<dbReference type="AlphaFoldDB" id="A0A7W7D9T3"/>
<sequence length="77" mass="8592">MPSPDYCYSCGRDEPVPPSGVYIICIECGHVYETADDLLHLYNEQIIAENRAHPEWAMPLAIDPDNIGCCALCLHDL</sequence>
<evidence type="ECO:0000313" key="2">
    <source>
        <dbReference type="Proteomes" id="UP000542210"/>
    </source>
</evidence>
<dbReference type="RefSeq" id="WP_184882980.1">
    <property type="nucleotide sequence ID" value="NZ_BOOV01000005.1"/>
</dbReference>
<protein>
    <submittedName>
        <fullName evidence="1">Uncharacterized protein</fullName>
    </submittedName>
</protein>
<proteinExistence type="predicted"/>
<accession>A0A7W7D9T3</accession>
<gene>
    <name evidence="1" type="ORF">BJ982_004446</name>
</gene>
<dbReference type="Proteomes" id="UP000542210">
    <property type="component" value="Unassembled WGS sequence"/>
</dbReference>
<organism evidence="1 2">
    <name type="scientific">Sphaerisporangium siamense</name>
    <dbReference type="NCBI Taxonomy" id="795645"/>
    <lineage>
        <taxon>Bacteria</taxon>
        <taxon>Bacillati</taxon>
        <taxon>Actinomycetota</taxon>
        <taxon>Actinomycetes</taxon>
        <taxon>Streptosporangiales</taxon>
        <taxon>Streptosporangiaceae</taxon>
        <taxon>Sphaerisporangium</taxon>
    </lineage>
</organism>